<feature type="region of interest" description="Disordered" evidence="1">
    <location>
        <begin position="143"/>
        <end position="176"/>
    </location>
</feature>
<dbReference type="EMBL" id="OY731402">
    <property type="protein sequence ID" value="CAJ1956032.1"/>
    <property type="molecule type" value="Genomic_DNA"/>
</dbReference>
<dbReference type="PANTHER" id="PTHR37721">
    <property type="entry name" value="OS05G0464200 PROTEIN"/>
    <property type="match status" value="1"/>
</dbReference>
<organism evidence="2 3">
    <name type="scientific">Sphenostylis stenocarpa</name>
    <dbReference type="NCBI Taxonomy" id="92480"/>
    <lineage>
        <taxon>Eukaryota</taxon>
        <taxon>Viridiplantae</taxon>
        <taxon>Streptophyta</taxon>
        <taxon>Embryophyta</taxon>
        <taxon>Tracheophyta</taxon>
        <taxon>Spermatophyta</taxon>
        <taxon>Magnoliopsida</taxon>
        <taxon>eudicotyledons</taxon>
        <taxon>Gunneridae</taxon>
        <taxon>Pentapetalae</taxon>
        <taxon>rosids</taxon>
        <taxon>fabids</taxon>
        <taxon>Fabales</taxon>
        <taxon>Fabaceae</taxon>
        <taxon>Papilionoideae</taxon>
        <taxon>50 kb inversion clade</taxon>
        <taxon>NPAAA clade</taxon>
        <taxon>indigoferoid/millettioid clade</taxon>
        <taxon>Phaseoleae</taxon>
        <taxon>Sphenostylis</taxon>
    </lineage>
</organism>
<dbReference type="Gramene" id="rna-AYBTSS11_LOCUS16443">
    <property type="protein sequence ID" value="CAJ1956032.1"/>
    <property type="gene ID" value="gene-AYBTSS11_LOCUS16443"/>
</dbReference>
<dbReference type="Proteomes" id="UP001189624">
    <property type="component" value="Chromosome 5"/>
</dbReference>
<evidence type="ECO:0000313" key="2">
    <source>
        <dbReference type="EMBL" id="CAJ1956032.1"/>
    </source>
</evidence>
<sequence length="176" mass="18998">MSETPQKKKPSLPPKRGQIKAQIFSSLVNSVSSTISKTGESIRNVIGGNGGDSGSGPPDSFIKLANQSSHSKRSTCIIRQHNYTWFFFFSASSTRLNLSPISLLMDRTYANRKGAMVTPRRGRIRIMVFKSIAAVLLCSGRRKEKERSQESGGAAPLSLSSTSTTPPVPSGYSSDA</sequence>
<proteinExistence type="predicted"/>
<feature type="compositionally biased region" description="Low complexity" evidence="1">
    <location>
        <begin position="151"/>
        <end position="176"/>
    </location>
</feature>
<keyword evidence="3" id="KW-1185">Reference proteome</keyword>
<accession>A0AA86SLN8</accession>
<evidence type="ECO:0000313" key="3">
    <source>
        <dbReference type="Proteomes" id="UP001189624"/>
    </source>
</evidence>
<evidence type="ECO:0000256" key="1">
    <source>
        <dbReference type="SAM" id="MobiDB-lite"/>
    </source>
</evidence>
<reference evidence="2" key="1">
    <citation type="submission" date="2023-10" db="EMBL/GenBank/DDBJ databases">
        <authorList>
            <person name="Domelevo Entfellner J.-B."/>
        </authorList>
    </citation>
    <scope>NUCLEOTIDE SEQUENCE</scope>
</reference>
<protein>
    <submittedName>
        <fullName evidence="2">Uncharacterized protein</fullName>
    </submittedName>
</protein>
<gene>
    <name evidence="2" type="ORF">AYBTSS11_LOCUS16443</name>
</gene>
<dbReference type="AlphaFoldDB" id="A0AA86SLN8"/>
<name>A0AA86SLN8_9FABA</name>
<dbReference type="PANTHER" id="PTHR37721:SF1">
    <property type="entry name" value="OS05G0464200 PROTEIN"/>
    <property type="match status" value="1"/>
</dbReference>